<dbReference type="EMBL" id="NZBU01000001">
    <property type="protein sequence ID" value="MAG21730.1"/>
    <property type="molecule type" value="Genomic_DNA"/>
</dbReference>
<organism evidence="2 3">
    <name type="scientific">Candidatus Iainarchaeum sp</name>
    <dbReference type="NCBI Taxonomy" id="3101447"/>
    <lineage>
        <taxon>Archaea</taxon>
        <taxon>Candidatus Iainarchaeota</taxon>
        <taxon>Candidatus Iainarchaeia</taxon>
        <taxon>Candidatus Iainarchaeales</taxon>
        <taxon>Candidatus Iainarchaeaceae</taxon>
        <taxon>Candidatus Iainarchaeum</taxon>
    </lineage>
</organism>
<dbReference type="Proteomes" id="UP000226592">
    <property type="component" value="Unassembled WGS sequence"/>
</dbReference>
<gene>
    <name evidence="2" type="ORF">CL943_00295</name>
</gene>
<dbReference type="InterPro" id="IPR001173">
    <property type="entry name" value="Glyco_trans_2-like"/>
</dbReference>
<evidence type="ECO:0000313" key="3">
    <source>
        <dbReference type="Proteomes" id="UP000226592"/>
    </source>
</evidence>
<accession>A0A2D6LZY2</accession>
<protein>
    <submittedName>
        <fullName evidence="2">Glycosyl transferase family 2</fullName>
    </submittedName>
</protein>
<sequence length="297" mass="33542">MPTDLSIVIVNHNTRDMLQLCLENVFSKVQGVSFEVFVVDNASHEDSTVMVAKKFPRVNLIQNKENLGFAIANNIALEQCSGEFVLLLNPDCFLLDSFGKQELEFMKQNPSVGVLGTKLLNNDGSLQHSCRSFPNYFSPLFGRTGLFTKLFPNNSQSKKYLLSGSSHSEVRDVDWVIGACMIVRKSLLDEIGLLDPYFFLFCDDLDLCYRTKKAGYRVVYHPRTKAIHLIGTSTGQVKLKSVILHHKSMYYFFKKHYSLPVIVKPVVWLGMGLNVSYYLLAGLASKIRGVFLQSYAE</sequence>
<reference evidence="3" key="1">
    <citation type="submission" date="2017-09" db="EMBL/GenBank/DDBJ databases">
        <title>The Reconstruction of 2,631 Draft Metagenome-Assembled Genomes from the Global Oceans.</title>
        <authorList>
            <person name="Tully B.J."/>
            <person name="Graham E.D."/>
            <person name="Heidelberg J.F."/>
        </authorList>
    </citation>
    <scope>NUCLEOTIDE SEQUENCE [LARGE SCALE GENOMIC DNA]</scope>
</reference>
<dbReference type="CDD" id="cd04186">
    <property type="entry name" value="GT_2_like_c"/>
    <property type="match status" value="1"/>
</dbReference>
<name>A0A2D6LZY2_9ARCH</name>
<comment type="caution">
    <text evidence="2">The sequence shown here is derived from an EMBL/GenBank/DDBJ whole genome shotgun (WGS) entry which is preliminary data.</text>
</comment>
<dbReference type="GO" id="GO:0016740">
    <property type="term" value="F:transferase activity"/>
    <property type="evidence" value="ECO:0007669"/>
    <property type="project" value="UniProtKB-KW"/>
</dbReference>
<dbReference type="AlphaFoldDB" id="A0A2D6LZY2"/>
<proteinExistence type="predicted"/>
<dbReference type="Gene3D" id="3.90.550.10">
    <property type="entry name" value="Spore Coat Polysaccharide Biosynthesis Protein SpsA, Chain A"/>
    <property type="match status" value="1"/>
</dbReference>
<evidence type="ECO:0000313" key="2">
    <source>
        <dbReference type="EMBL" id="MAG21730.1"/>
    </source>
</evidence>
<dbReference type="Pfam" id="PF00535">
    <property type="entry name" value="Glycos_transf_2"/>
    <property type="match status" value="1"/>
</dbReference>
<dbReference type="PANTHER" id="PTHR43179:SF7">
    <property type="entry name" value="RHAMNOSYLTRANSFERASE WBBL"/>
    <property type="match status" value="1"/>
</dbReference>
<keyword evidence="2" id="KW-0808">Transferase</keyword>
<evidence type="ECO:0000259" key="1">
    <source>
        <dbReference type="Pfam" id="PF00535"/>
    </source>
</evidence>
<feature type="domain" description="Glycosyltransferase 2-like" evidence="1">
    <location>
        <begin position="6"/>
        <end position="132"/>
    </location>
</feature>
<dbReference type="InterPro" id="IPR029044">
    <property type="entry name" value="Nucleotide-diphossugar_trans"/>
</dbReference>
<dbReference type="SUPFAM" id="SSF53448">
    <property type="entry name" value="Nucleotide-diphospho-sugar transferases"/>
    <property type="match status" value="1"/>
</dbReference>
<dbReference type="PANTHER" id="PTHR43179">
    <property type="entry name" value="RHAMNOSYLTRANSFERASE WBBL"/>
    <property type="match status" value="1"/>
</dbReference>